<dbReference type="AlphaFoldDB" id="A0AAD9I231"/>
<feature type="region of interest" description="Disordered" evidence="20">
    <location>
        <begin position="754"/>
        <end position="779"/>
    </location>
</feature>
<dbReference type="Pfam" id="PF11145">
    <property type="entry name" value="DUF2921"/>
    <property type="match status" value="1"/>
</dbReference>
<feature type="region of interest" description="Disordered" evidence="20">
    <location>
        <begin position="103"/>
        <end position="135"/>
    </location>
</feature>
<dbReference type="PANTHER" id="PTHR22763:SF162">
    <property type="entry name" value="TRANSMEMBRANE E3 UBIQUITIN-PROTEIN LIGASE 1"/>
    <property type="match status" value="1"/>
</dbReference>
<evidence type="ECO:0000256" key="21">
    <source>
        <dbReference type="SAM" id="Phobius"/>
    </source>
</evidence>
<feature type="transmembrane region" description="Helical" evidence="21">
    <location>
        <begin position="627"/>
        <end position="645"/>
    </location>
</feature>
<evidence type="ECO:0000256" key="12">
    <source>
        <dbReference type="ARBA" id="ARBA00022989"/>
    </source>
</evidence>
<keyword evidence="25" id="KW-1185">Reference proteome</keyword>
<feature type="domain" description="RING-type" evidence="23">
    <location>
        <begin position="791"/>
        <end position="853"/>
    </location>
</feature>
<evidence type="ECO:0000256" key="18">
    <source>
        <dbReference type="ARBA" id="ARBA00082128"/>
    </source>
</evidence>
<evidence type="ECO:0000256" key="14">
    <source>
        <dbReference type="ARBA" id="ARBA00056116"/>
    </source>
</evidence>
<keyword evidence="5" id="KW-0808">Transferase</keyword>
<dbReference type="SUPFAM" id="SSF57850">
    <property type="entry name" value="RING/U-box"/>
    <property type="match status" value="1"/>
</dbReference>
<name>A0AAD9I231_9PEZI</name>
<dbReference type="PANTHER" id="PTHR22763">
    <property type="entry name" value="RING ZINC FINGER PROTEIN"/>
    <property type="match status" value="1"/>
</dbReference>
<keyword evidence="13 21" id="KW-0472">Membrane</keyword>
<keyword evidence="8 22" id="KW-0732">Signal</keyword>
<feature type="transmembrane region" description="Helical" evidence="21">
    <location>
        <begin position="491"/>
        <end position="516"/>
    </location>
</feature>
<evidence type="ECO:0000256" key="9">
    <source>
        <dbReference type="ARBA" id="ARBA00022771"/>
    </source>
</evidence>
<feature type="compositionally biased region" description="Basic and acidic residues" evidence="20">
    <location>
        <begin position="109"/>
        <end position="123"/>
    </location>
</feature>
<comment type="catalytic activity">
    <reaction evidence="1">
        <text>S-ubiquitinyl-[E2 ubiquitin-conjugating enzyme]-L-cysteine + [acceptor protein]-L-lysine = [E2 ubiquitin-conjugating enzyme]-L-cysteine + N(6)-ubiquitinyl-[acceptor protein]-L-lysine.</text>
        <dbReference type="EC" id="2.3.2.27"/>
    </reaction>
</comment>
<dbReference type="GO" id="GO:0044695">
    <property type="term" value="C:Dsc E3 ubiquitin ligase complex"/>
    <property type="evidence" value="ECO:0007669"/>
    <property type="project" value="TreeGrafter"/>
</dbReference>
<dbReference type="FunFam" id="3.30.40.10:FF:000626">
    <property type="entry name" value="Transmembrane ubiquitin ligase 1"/>
    <property type="match status" value="1"/>
</dbReference>
<sequence>MAHPQDNARLLLVIIMLFWLFSAPDKHAGPVAAPSLTAARLARQRLAHLVENSTHWGDFAPDDVDLARPPRYLNLTGFRAQDGLAWDGLPRFRARCLEWTHNAIPPPARRHDRDPQSDVRSEEGASTWGTAGAGASVPVWQNASGVVDGSWVRREGPSPRTAMAYNLSDMAPAVTWATDTPEWSRNVTGEYGTITLRIEDQVEEMELDESWDHSDAPRSAGLVREVAVVTTIQDDATGSSAWDMRLHGVHWPRQGVILVTTTSEKFAGIFGLPHLTLGPDLFRSSQALLNKTLSKALRQAREDRGAKYFDPSSPWASSVGPNEWHPSPHCEYLLYLQILPVDYQQLKLNPHRAQHSETLAVLLDEIEHELRHPTGAPIQAVPKLRISFVAWSPDCSFYLESKGPPIHTPAEGQHLVGMKDEVLIHQGRFWLLLYAGVMLGQVQLLKSQMRESSTPSTLGRVSFHTAGMMLLADAMVFVFSAALSLSPTNAFLPSLVLTFAALLSMMIGSVFLSDVYKIQEPERRRRERERGQVAAAAAASASRPPASPPIIIPSDQDIEVVQTTASGASALPLPVTASTGTRATVTTPPQARVTPLSSVTGRLLLVGTLVFFLSVSATAWPARLRSLYANVLAFAYLSLWLPQIWRNVQRNSRRAFAWRFMLGQSGLRLMPLAYFYVYRDNVLFARLEPRAFLSLAGWVWVQLWALAAQDVLGPRFGVPKNWAPEAWDYHPVLREDDAEGGGLPIGLLVGDAGGSPPGSPTAEHGKPSSTPPSLGDKERERRGTCVWSIDCAICREVLEVPVVRAPAEDPTGAGGVTGILQRRAYMVTPCRHIFHATCLEGWLRYRLQCPICREELPPL</sequence>
<evidence type="ECO:0000256" key="11">
    <source>
        <dbReference type="ARBA" id="ARBA00022833"/>
    </source>
</evidence>
<reference evidence="24" key="1">
    <citation type="journal article" date="2023" name="Mol. Plant Microbe Interact.">
        <title>Elucidating the Obligate Nature and Biological Capacity of an Invasive Fungal Corn Pathogen.</title>
        <authorList>
            <person name="MacCready J.S."/>
            <person name="Roggenkamp E.M."/>
            <person name="Gdanetz K."/>
            <person name="Chilvers M.I."/>
        </authorList>
    </citation>
    <scope>NUCLEOTIDE SEQUENCE</scope>
    <source>
        <strain evidence="24">PM02</strain>
    </source>
</reference>
<feature type="transmembrane region" description="Helical" evidence="21">
    <location>
        <begin position="689"/>
        <end position="707"/>
    </location>
</feature>
<accession>A0AAD9I231</accession>
<evidence type="ECO:0000256" key="4">
    <source>
        <dbReference type="ARBA" id="ARBA00012483"/>
    </source>
</evidence>
<organism evidence="24 25">
    <name type="scientific">Phyllachora maydis</name>
    <dbReference type="NCBI Taxonomy" id="1825666"/>
    <lineage>
        <taxon>Eukaryota</taxon>
        <taxon>Fungi</taxon>
        <taxon>Dikarya</taxon>
        <taxon>Ascomycota</taxon>
        <taxon>Pezizomycotina</taxon>
        <taxon>Sordariomycetes</taxon>
        <taxon>Sordariomycetidae</taxon>
        <taxon>Phyllachorales</taxon>
        <taxon>Phyllachoraceae</taxon>
        <taxon>Phyllachora</taxon>
    </lineage>
</organism>
<feature type="compositionally biased region" description="Basic and acidic residues" evidence="20">
    <location>
        <begin position="522"/>
        <end position="531"/>
    </location>
</feature>
<keyword evidence="6 21" id="KW-0812">Transmembrane</keyword>
<evidence type="ECO:0000256" key="6">
    <source>
        <dbReference type="ARBA" id="ARBA00022692"/>
    </source>
</evidence>
<evidence type="ECO:0000256" key="19">
    <source>
        <dbReference type="PROSITE-ProRule" id="PRU00175"/>
    </source>
</evidence>
<dbReference type="GO" id="GO:0008270">
    <property type="term" value="F:zinc ion binding"/>
    <property type="evidence" value="ECO:0007669"/>
    <property type="project" value="UniProtKB-KW"/>
</dbReference>
<dbReference type="Pfam" id="PF12678">
    <property type="entry name" value="zf-rbx1"/>
    <property type="match status" value="1"/>
</dbReference>
<dbReference type="Gene3D" id="3.30.40.10">
    <property type="entry name" value="Zinc/RING finger domain, C3HC4 (zinc finger)"/>
    <property type="match status" value="1"/>
</dbReference>
<evidence type="ECO:0000256" key="1">
    <source>
        <dbReference type="ARBA" id="ARBA00000900"/>
    </source>
</evidence>
<evidence type="ECO:0000256" key="2">
    <source>
        <dbReference type="ARBA" id="ARBA00004127"/>
    </source>
</evidence>
<dbReference type="InterPro" id="IPR021319">
    <property type="entry name" value="DUF2921"/>
</dbReference>
<evidence type="ECO:0000256" key="16">
    <source>
        <dbReference type="ARBA" id="ARBA00071072"/>
    </source>
</evidence>
<comment type="subcellular location">
    <subcellularLocation>
        <location evidence="2">Endomembrane system</location>
        <topology evidence="2">Multi-pass membrane protein</topology>
    </subcellularLocation>
</comment>
<gene>
    <name evidence="24" type="ORF">P8C59_004108</name>
</gene>
<dbReference type="PROSITE" id="PS50089">
    <property type="entry name" value="ZF_RING_2"/>
    <property type="match status" value="1"/>
</dbReference>
<evidence type="ECO:0000256" key="5">
    <source>
        <dbReference type="ARBA" id="ARBA00022679"/>
    </source>
</evidence>
<dbReference type="Proteomes" id="UP001217918">
    <property type="component" value="Unassembled WGS sequence"/>
</dbReference>
<dbReference type="EMBL" id="JAQQPM010000003">
    <property type="protein sequence ID" value="KAK2069538.1"/>
    <property type="molecule type" value="Genomic_DNA"/>
</dbReference>
<feature type="transmembrane region" description="Helical" evidence="21">
    <location>
        <begin position="466"/>
        <end position="485"/>
    </location>
</feature>
<evidence type="ECO:0000313" key="25">
    <source>
        <dbReference type="Proteomes" id="UP001217918"/>
    </source>
</evidence>
<dbReference type="GO" id="GO:0061630">
    <property type="term" value="F:ubiquitin protein ligase activity"/>
    <property type="evidence" value="ECO:0007669"/>
    <property type="project" value="UniProtKB-EC"/>
</dbReference>
<feature type="compositionally biased region" description="Low complexity" evidence="20">
    <location>
        <begin position="532"/>
        <end position="544"/>
    </location>
</feature>
<dbReference type="InterPro" id="IPR001841">
    <property type="entry name" value="Znf_RING"/>
</dbReference>
<feature type="region of interest" description="Disordered" evidence="20">
    <location>
        <begin position="522"/>
        <end position="548"/>
    </location>
</feature>
<feature type="transmembrane region" description="Helical" evidence="21">
    <location>
        <begin position="603"/>
        <end position="621"/>
    </location>
</feature>
<dbReference type="GO" id="GO:0012505">
    <property type="term" value="C:endomembrane system"/>
    <property type="evidence" value="ECO:0007669"/>
    <property type="project" value="UniProtKB-SubCell"/>
</dbReference>
<evidence type="ECO:0000256" key="17">
    <source>
        <dbReference type="ARBA" id="ARBA00077885"/>
    </source>
</evidence>
<keyword evidence="12 21" id="KW-1133">Transmembrane helix</keyword>
<dbReference type="GO" id="GO:0043161">
    <property type="term" value="P:proteasome-mediated ubiquitin-dependent protein catabolic process"/>
    <property type="evidence" value="ECO:0007669"/>
    <property type="project" value="TreeGrafter"/>
</dbReference>
<comment type="pathway">
    <text evidence="3">Protein modification; protein ubiquitination.</text>
</comment>
<keyword evidence="11" id="KW-0862">Zinc</keyword>
<protein>
    <recommendedName>
        <fullName evidence="16">DSC E3 ubiquitin ligase complex subunit A</fullName>
        <ecNumber evidence="4">2.3.2.27</ecNumber>
    </recommendedName>
    <alternativeName>
        <fullName evidence="17">Defective for SREBP cleavage protein A</fullName>
    </alternativeName>
    <alternativeName>
        <fullName evidence="18">RING-type E3 ubiquitin transferase dscA</fullName>
    </alternativeName>
</protein>
<comment type="subunit">
    <text evidence="15">Component of the DSC E3 ubiquitin ligase complex composed of dscA, dscB, dscC and dscD.</text>
</comment>
<evidence type="ECO:0000259" key="23">
    <source>
        <dbReference type="PROSITE" id="PS50089"/>
    </source>
</evidence>
<evidence type="ECO:0000256" key="15">
    <source>
        <dbReference type="ARBA" id="ARBA00063126"/>
    </source>
</evidence>
<comment type="function">
    <text evidence="14">Catalytic component of the DSC E3 ubiquitin ligase complex which is required for the srbA transcriptional activator proteolytic cleavage to release the soluble transcription factor from the membrane in low oxygen or sterol conditions. Required for growth during hypoxia and triazole drug susceptibility, as well as for virulence in a murine model of invasive pulmonary aspergillosis (IPA).</text>
</comment>
<dbReference type="InterPro" id="IPR050731">
    <property type="entry name" value="HRD1_E3_ubiq-ligases"/>
</dbReference>
<proteinExistence type="predicted"/>
<evidence type="ECO:0000256" key="8">
    <source>
        <dbReference type="ARBA" id="ARBA00022729"/>
    </source>
</evidence>
<feature type="transmembrane region" description="Helical" evidence="21">
    <location>
        <begin position="657"/>
        <end position="677"/>
    </location>
</feature>
<evidence type="ECO:0000256" key="13">
    <source>
        <dbReference type="ARBA" id="ARBA00023136"/>
    </source>
</evidence>
<dbReference type="InterPro" id="IPR013083">
    <property type="entry name" value="Znf_RING/FYVE/PHD"/>
</dbReference>
<evidence type="ECO:0000256" key="20">
    <source>
        <dbReference type="SAM" id="MobiDB-lite"/>
    </source>
</evidence>
<evidence type="ECO:0000256" key="7">
    <source>
        <dbReference type="ARBA" id="ARBA00022723"/>
    </source>
</evidence>
<evidence type="ECO:0000313" key="24">
    <source>
        <dbReference type="EMBL" id="KAK2069538.1"/>
    </source>
</evidence>
<feature type="chain" id="PRO_5042238438" description="DSC E3 ubiquitin ligase complex subunit A" evidence="22">
    <location>
        <begin position="29"/>
        <end position="859"/>
    </location>
</feature>
<evidence type="ECO:0000256" key="3">
    <source>
        <dbReference type="ARBA" id="ARBA00004906"/>
    </source>
</evidence>
<keyword evidence="7" id="KW-0479">Metal-binding</keyword>
<feature type="compositionally biased region" description="Low complexity" evidence="20">
    <location>
        <begin position="124"/>
        <end position="135"/>
    </location>
</feature>
<dbReference type="SMART" id="SM00184">
    <property type="entry name" value="RING"/>
    <property type="match status" value="1"/>
</dbReference>
<keyword evidence="10" id="KW-0833">Ubl conjugation pathway</keyword>
<feature type="signal peptide" evidence="22">
    <location>
        <begin position="1"/>
        <end position="28"/>
    </location>
</feature>
<evidence type="ECO:0000256" key="22">
    <source>
        <dbReference type="SAM" id="SignalP"/>
    </source>
</evidence>
<dbReference type="InterPro" id="IPR024766">
    <property type="entry name" value="Znf_RING_H2"/>
</dbReference>
<evidence type="ECO:0000256" key="10">
    <source>
        <dbReference type="ARBA" id="ARBA00022786"/>
    </source>
</evidence>
<keyword evidence="9 19" id="KW-0863">Zinc-finger</keyword>
<comment type="caution">
    <text evidence="24">The sequence shown here is derived from an EMBL/GenBank/DDBJ whole genome shotgun (WGS) entry which is preliminary data.</text>
</comment>
<dbReference type="EC" id="2.3.2.27" evidence="4"/>